<dbReference type="PANTHER" id="PTHR13061">
    <property type="entry name" value="DYNACTIN SUBUNIT P25"/>
    <property type="match status" value="1"/>
</dbReference>
<dbReference type="InterPro" id="IPR047324">
    <property type="entry name" value="LbH_gamma_CA-like"/>
</dbReference>
<organism evidence="1 2">
    <name type="scientific">Novimethylophilus kurashikiensis</name>
    <dbReference type="NCBI Taxonomy" id="1825523"/>
    <lineage>
        <taxon>Bacteria</taxon>
        <taxon>Pseudomonadati</taxon>
        <taxon>Pseudomonadota</taxon>
        <taxon>Betaproteobacteria</taxon>
        <taxon>Nitrosomonadales</taxon>
        <taxon>Methylophilaceae</taxon>
        <taxon>Novimethylophilus</taxon>
    </lineage>
</organism>
<dbReference type="PANTHER" id="PTHR13061:SF56">
    <property type="entry name" value="PROTEIN YRDA"/>
    <property type="match status" value="1"/>
</dbReference>
<protein>
    <recommendedName>
        <fullName evidence="3">Gamma carbonic anhydrase family protein</fullName>
    </recommendedName>
</protein>
<dbReference type="InterPro" id="IPR050484">
    <property type="entry name" value="Transf_Hexapept/Carb_Anhydrase"/>
</dbReference>
<evidence type="ECO:0000313" key="2">
    <source>
        <dbReference type="Proteomes" id="UP000245081"/>
    </source>
</evidence>
<dbReference type="CDD" id="cd04645">
    <property type="entry name" value="LbH_gamma_CA_like"/>
    <property type="match status" value="1"/>
</dbReference>
<dbReference type="InterPro" id="IPR001451">
    <property type="entry name" value="Hexapep"/>
</dbReference>
<gene>
    <name evidence="1" type="ORF">NMK_1231</name>
</gene>
<evidence type="ECO:0008006" key="3">
    <source>
        <dbReference type="Google" id="ProtNLM"/>
    </source>
</evidence>
<name>A0A2R5F5S6_9PROT</name>
<reference evidence="1 2" key="1">
    <citation type="journal article" date="2018" name="Environ. Microbiol.">
        <title>Isolation and genomic characterization of Novimethylophilus kurashikiensis gen. nov. sp. nov., a new lanthanide-dependent methylotrophic species of Methylophilaceae.</title>
        <authorList>
            <person name="Lv H."/>
            <person name="Sahin N."/>
            <person name="Tani A."/>
        </authorList>
    </citation>
    <scope>NUCLEOTIDE SEQUENCE [LARGE SCALE GENOMIC DNA]</scope>
    <source>
        <strain evidence="1 2">La2-4</strain>
    </source>
</reference>
<proteinExistence type="predicted"/>
<dbReference type="InterPro" id="IPR011004">
    <property type="entry name" value="Trimer_LpxA-like_sf"/>
</dbReference>
<dbReference type="AlphaFoldDB" id="A0A2R5F5S6"/>
<comment type="caution">
    <text evidence="1">The sequence shown here is derived from an EMBL/GenBank/DDBJ whole genome shotgun (WGS) entry which is preliminary data.</text>
</comment>
<dbReference type="Proteomes" id="UP000245081">
    <property type="component" value="Unassembled WGS sequence"/>
</dbReference>
<dbReference type="EMBL" id="BDOQ01000003">
    <property type="protein sequence ID" value="GBG13680.1"/>
    <property type="molecule type" value="Genomic_DNA"/>
</dbReference>
<sequence length="185" mass="19705">MTQAYPTNVVPYLDAAPQLGTGVYVHPSAQVIGDVYLGHDASVWPGTVIRGDVNSVRIGHSSNIQDLSVLHVSHKSSWDPGGSPLIIGNNVTVGHRVILHGCEIGDECLIGMGAIVMDKVVVQPRVLIGAGALVPEGKVLESGYLYLGSPARKVRALTEAELAHFQYSAQHYIRLKNNYMNAAAG</sequence>
<dbReference type="OrthoDB" id="9803036at2"/>
<dbReference type="Pfam" id="PF00132">
    <property type="entry name" value="Hexapep"/>
    <property type="match status" value="1"/>
</dbReference>
<dbReference type="RefSeq" id="WP_109014857.1">
    <property type="nucleotide sequence ID" value="NZ_BDOQ01000003.1"/>
</dbReference>
<keyword evidence="2" id="KW-1185">Reference proteome</keyword>
<accession>A0A2R5F5S6</accession>
<evidence type="ECO:0000313" key="1">
    <source>
        <dbReference type="EMBL" id="GBG13680.1"/>
    </source>
</evidence>
<dbReference type="SUPFAM" id="SSF51161">
    <property type="entry name" value="Trimeric LpxA-like enzymes"/>
    <property type="match status" value="1"/>
</dbReference>
<dbReference type="Gene3D" id="2.160.10.10">
    <property type="entry name" value="Hexapeptide repeat proteins"/>
    <property type="match status" value="1"/>
</dbReference>